<feature type="repeat" description="Solcar" evidence="7">
    <location>
        <begin position="8"/>
        <end position="93"/>
    </location>
</feature>
<name>A0A6P7U0I1_9MOLL</name>
<dbReference type="PANTHER" id="PTHR24089">
    <property type="entry name" value="SOLUTE CARRIER FAMILY 25"/>
    <property type="match status" value="1"/>
</dbReference>
<keyword evidence="9" id="KW-1133">Transmembrane helix</keyword>
<keyword evidence="3 8" id="KW-0813">Transport</keyword>
<evidence type="ECO:0000256" key="6">
    <source>
        <dbReference type="ARBA" id="ARBA00023136"/>
    </source>
</evidence>
<gene>
    <name evidence="11" type="primary">LOC115229527</name>
</gene>
<dbReference type="Proteomes" id="UP000515154">
    <property type="component" value="Unplaced"/>
</dbReference>
<reference evidence="11" key="1">
    <citation type="submission" date="2025-08" db="UniProtKB">
        <authorList>
            <consortium name="RefSeq"/>
        </authorList>
    </citation>
    <scope>IDENTIFICATION</scope>
</reference>
<evidence type="ECO:0000256" key="1">
    <source>
        <dbReference type="ARBA" id="ARBA00004141"/>
    </source>
</evidence>
<keyword evidence="4 7" id="KW-0812">Transmembrane</keyword>
<dbReference type="AlphaFoldDB" id="A0A6P7U0I1"/>
<dbReference type="Pfam" id="PF00153">
    <property type="entry name" value="Mito_carr"/>
    <property type="match status" value="2"/>
</dbReference>
<accession>A0A6P7U0I1</accession>
<dbReference type="InterPro" id="IPR018108">
    <property type="entry name" value="MCP_transmembrane"/>
</dbReference>
<evidence type="ECO:0000256" key="2">
    <source>
        <dbReference type="ARBA" id="ARBA00006375"/>
    </source>
</evidence>
<comment type="subcellular location">
    <subcellularLocation>
        <location evidence="1">Membrane</location>
        <topology evidence="1">Multi-pass membrane protein</topology>
    </subcellularLocation>
</comment>
<dbReference type="PROSITE" id="PS50920">
    <property type="entry name" value="SOLCAR"/>
    <property type="match status" value="2"/>
</dbReference>
<dbReference type="GO" id="GO:0055085">
    <property type="term" value="P:transmembrane transport"/>
    <property type="evidence" value="ECO:0007669"/>
    <property type="project" value="InterPro"/>
</dbReference>
<evidence type="ECO:0000256" key="7">
    <source>
        <dbReference type="PROSITE-ProRule" id="PRU00282"/>
    </source>
</evidence>
<keyword evidence="10" id="KW-1185">Reference proteome</keyword>
<comment type="similarity">
    <text evidence="2 8">Belongs to the mitochondrial carrier (TC 2.A.29) family.</text>
</comment>
<keyword evidence="5" id="KW-0677">Repeat</keyword>
<dbReference type="Gene3D" id="1.50.40.10">
    <property type="entry name" value="Mitochondrial carrier domain"/>
    <property type="match status" value="1"/>
</dbReference>
<evidence type="ECO:0000313" key="11">
    <source>
        <dbReference type="RefSeq" id="XP_029655720.2"/>
    </source>
</evidence>
<evidence type="ECO:0000256" key="8">
    <source>
        <dbReference type="RuleBase" id="RU000488"/>
    </source>
</evidence>
<organism evidence="10 11">
    <name type="scientific">Octopus sinensis</name>
    <name type="common">East Asian common octopus</name>
    <dbReference type="NCBI Taxonomy" id="2607531"/>
    <lineage>
        <taxon>Eukaryota</taxon>
        <taxon>Metazoa</taxon>
        <taxon>Spiralia</taxon>
        <taxon>Lophotrochozoa</taxon>
        <taxon>Mollusca</taxon>
        <taxon>Cephalopoda</taxon>
        <taxon>Coleoidea</taxon>
        <taxon>Octopodiformes</taxon>
        <taxon>Octopoda</taxon>
        <taxon>Incirrata</taxon>
        <taxon>Octopodidae</taxon>
        <taxon>Octopus</taxon>
    </lineage>
</organism>
<dbReference type="PRINTS" id="PR00926">
    <property type="entry name" value="MITOCARRIER"/>
</dbReference>
<feature type="transmembrane region" description="Helical" evidence="9">
    <location>
        <begin position="101"/>
        <end position="124"/>
    </location>
</feature>
<dbReference type="RefSeq" id="XP_029655720.2">
    <property type="nucleotide sequence ID" value="XM_029799860.2"/>
</dbReference>
<feature type="repeat" description="Solcar" evidence="7">
    <location>
        <begin position="101"/>
        <end position="190"/>
    </location>
</feature>
<dbReference type="InterPro" id="IPR002067">
    <property type="entry name" value="MCP"/>
</dbReference>
<protein>
    <submittedName>
        <fullName evidence="11">Solute carrier family 25 member 43-like</fullName>
    </submittedName>
</protein>
<evidence type="ECO:0000256" key="4">
    <source>
        <dbReference type="ARBA" id="ARBA00022692"/>
    </source>
</evidence>
<evidence type="ECO:0000256" key="9">
    <source>
        <dbReference type="SAM" id="Phobius"/>
    </source>
</evidence>
<dbReference type="InterPro" id="IPR023395">
    <property type="entry name" value="MCP_dom_sf"/>
</dbReference>
<dbReference type="KEGG" id="osn:115229527"/>
<dbReference type="SUPFAM" id="SSF103506">
    <property type="entry name" value="Mitochondrial carrier"/>
    <property type="match status" value="1"/>
</dbReference>
<evidence type="ECO:0000256" key="3">
    <source>
        <dbReference type="ARBA" id="ARBA00022448"/>
    </source>
</evidence>
<evidence type="ECO:0000313" key="10">
    <source>
        <dbReference type="Proteomes" id="UP000515154"/>
    </source>
</evidence>
<sequence>MPKQDKRLTFVQNFICGGNAGVVCRTVCSPLDVVKTLQQVGTADAASGMTRTFINQYKNEGIKAFYKGNLIACLRGFPYYAIQFAVYERSKQILSQNNSKVGSLLVSVSGALSGVSAVILTYPLDMVKTRLTAQHADLSRAKYKGILDAFKVISREEGIFAIYKGLGTSVIGPRCLFISRSHSFHCGHLLRL</sequence>
<evidence type="ECO:0000256" key="5">
    <source>
        <dbReference type="ARBA" id="ARBA00022737"/>
    </source>
</evidence>
<keyword evidence="6 7" id="KW-0472">Membrane</keyword>
<dbReference type="GO" id="GO:0016020">
    <property type="term" value="C:membrane"/>
    <property type="evidence" value="ECO:0007669"/>
    <property type="project" value="UniProtKB-SubCell"/>
</dbReference>
<proteinExistence type="inferred from homology"/>